<keyword evidence="3" id="KW-1185">Reference proteome</keyword>
<reference evidence="3" key="1">
    <citation type="submission" date="2023-07" db="EMBL/GenBank/DDBJ databases">
        <title>30 novel species of actinomycetes from the DSMZ collection.</title>
        <authorList>
            <person name="Nouioui I."/>
        </authorList>
    </citation>
    <scope>NUCLEOTIDE SEQUENCE [LARGE SCALE GENOMIC DNA]</scope>
    <source>
        <strain evidence="3">DSM 45834</strain>
    </source>
</reference>
<organism evidence="2 3">
    <name type="scientific">Pseudonocardia charpentierae</name>
    <dbReference type="NCBI Taxonomy" id="3075545"/>
    <lineage>
        <taxon>Bacteria</taxon>
        <taxon>Bacillati</taxon>
        <taxon>Actinomycetota</taxon>
        <taxon>Actinomycetes</taxon>
        <taxon>Pseudonocardiales</taxon>
        <taxon>Pseudonocardiaceae</taxon>
        <taxon>Pseudonocardia</taxon>
    </lineage>
</organism>
<dbReference type="SUPFAM" id="SSF48613">
    <property type="entry name" value="Heme oxygenase-like"/>
    <property type="match status" value="1"/>
</dbReference>
<dbReference type="PANTHER" id="PTHR40279:SF3">
    <property type="entry name" value="4-AMINOBENZOATE SYNTHASE"/>
    <property type="match status" value="1"/>
</dbReference>
<comment type="caution">
    <text evidence="2">The sequence shown here is derived from an EMBL/GenBank/DDBJ whole genome shotgun (WGS) entry which is preliminary data.</text>
</comment>
<evidence type="ECO:0000256" key="1">
    <source>
        <dbReference type="ARBA" id="ARBA00023002"/>
    </source>
</evidence>
<dbReference type="Pfam" id="PF14518">
    <property type="entry name" value="Haem_oxygenas_2"/>
    <property type="match status" value="1"/>
</dbReference>
<dbReference type="InterPro" id="IPR039068">
    <property type="entry name" value="PqqC-like"/>
</dbReference>
<dbReference type="Gene3D" id="1.20.910.10">
    <property type="entry name" value="Heme oxygenase-like"/>
    <property type="match status" value="1"/>
</dbReference>
<gene>
    <name evidence="2" type="ORF">RM445_20705</name>
</gene>
<dbReference type="RefSeq" id="WP_311558454.1">
    <property type="nucleotide sequence ID" value="NZ_JAVREJ010000015.1"/>
</dbReference>
<dbReference type="PANTHER" id="PTHR40279">
    <property type="entry name" value="PQQC-LIKE PROTEIN"/>
    <property type="match status" value="1"/>
</dbReference>
<proteinExistence type="predicted"/>
<evidence type="ECO:0000313" key="3">
    <source>
        <dbReference type="Proteomes" id="UP001183202"/>
    </source>
</evidence>
<dbReference type="InterPro" id="IPR016084">
    <property type="entry name" value="Haem_Oase-like_multi-hlx"/>
</dbReference>
<dbReference type="SMART" id="SM01236">
    <property type="entry name" value="Haem_oxygenase_2"/>
    <property type="match status" value="1"/>
</dbReference>
<dbReference type="Proteomes" id="UP001183202">
    <property type="component" value="Unassembled WGS sequence"/>
</dbReference>
<sequence>MLSRTAPPRVDPPPLPHVRGPLSAAVLAALRGEPALRADPAGADPYGDDLQLALYCCYELHYRGFAGVPDDREWAPGLLALRREIERVFEAALRRDVPAGDGSVDGVERELDGLLVEPVEGRGPSWHLRRDGELWQLREYVAHRSLYHLKEADPQAWVIARLDGPAKAALVTVEHDEYGAGDPDRMHARLFADMMDALGLSTAYGHYLDAATAATLAEVNFMSLCGLHRRLRGALIGQFATVELTSSPGSDRLVRAMRRLGCPEQAIAFYDEHIEADAVHEQIIRHGVIAPLLAAEPHLADDVVFGIRGSGFLGERFGDQVLDAWEQGRPTLRVPLPDAPALAGSTR</sequence>
<accession>A0ABU2NDC0</accession>
<keyword evidence="1" id="KW-0560">Oxidoreductase</keyword>
<name>A0ABU2NDC0_9PSEU</name>
<evidence type="ECO:0000313" key="2">
    <source>
        <dbReference type="EMBL" id="MDT0351952.1"/>
    </source>
</evidence>
<dbReference type="EMBL" id="JAVREJ010000015">
    <property type="protein sequence ID" value="MDT0351952.1"/>
    <property type="molecule type" value="Genomic_DNA"/>
</dbReference>
<protein>
    <submittedName>
        <fullName evidence="2">Iron-containing redox enzyme family protein</fullName>
    </submittedName>
</protein>